<dbReference type="Pfam" id="PF00638">
    <property type="entry name" value="Ran_BP1"/>
    <property type="match status" value="1"/>
</dbReference>
<dbReference type="AlphaFoldDB" id="A0A7S3EA78"/>
<sequence length="110" mass="13168">MRREKTLKICLNHYVNTDIELQENIGSERSWVWSAVDYADGERDECVLAIRFPNVEIAQEFRKEYDKARDYMKALLEEEDKKEDSKEDSKEEQKEKSEETKETAEEKKDE</sequence>
<dbReference type="GO" id="GO:0005643">
    <property type="term" value="C:nuclear pore"/>
    <property type="evidence" value="ECO:0007669"/>
    <property type="project" value="TreeGrafter"/>
</dbReference>
<proteinExistence type="predicted"/>
<gene>
    <name evidence="3" type="ORF">RMAR00112_LOCUS6311</name>
</gene>
<feature type="domain" description="RanBD1" evidence="2">
    <location>
        <begin position="1"/>
        <end position="74"/>
    </location>
</feature>
<accession>A0A7S3EA78</accession>
<evidence type="ECO:0000313" key="3">
    <source>
        <dbReference type="EMBL" id="CAE0038353.1"/>
    </source>
</evidence>
<name>A0A7S3EA78_9RHOD</name>
<dbReference type="EMBL" id="HBHW01008364">
    <property type="protein sequence ID" value="CAE0038353.1"/>
    <property type="molecule type" value="Transcribed_RNA"/>
</dbReference>
<dbReference type="GO" id="GO:0005737">
    <property type="term" value="C:cytoplasm"/>
    <property type="evidence" value="ECO:0007669"/>
    <property type="project" value="TreeGrafter"/>
</dbReference>
<dbReference type="GO" id="GO:0005096">
    <property type="term" value="F:GTPase activator activity"/>
    <property type="evidence" value="ECO:0007669"/>
    <property type="project" value="TreeGrafter"/>
</dbReference>
<evidence type="ECO:0000256" key="1">
    <source>
        <dbReference type="SAM" id="MobiDB-lite"/>
    </source>
</evidence>
<dbReference type="Gene3D" id="2.30.29.30">
    <property type="entry name" value="Pleckstrin-homology domain (PH domain)/Phosphotyrosine-binding domain (PTB)"/>
    <property type="match status" value="1"/>
</dbReference>
<evidence type="ECO:0000259" key="2">
    <source>
        <dbReference type="PROSITE" id="PS50196"/>
    </source>
</evidence>
<dbReference type="PANTHER" id="PTHR23138">
    <property type="entry name" value="RAN BINDING PROTEIN"/>
    <property type="match status" value="1"/>
</dbReference>
<dbReference type="InterPro" id="IPR045255">
    <property type="entry name" value="RanBP1-like"/>
</dbReference>
<dbReference type="PROSITE" id="PS50196">
    <property type="entry name" value="RANBD1"/>
    <property type="match status" value="1"/>
</dbReference>
<feature type="compositionally biased region" description="Basic and acidic residues" evidence="1">
    <location>
        <begin position="82"/>
        <end position="110"/>
    </location>
</feature>
<dbReference type="PANTHER" id="PTHR23138:SF87">
    <property type="entry name" value="E3 SUMO-PROTEIN LIGASE RANBP2"/>
    <property type="match status" value="1"/>
</dbReference>
<organism evidence="3">
    <name type="scientific">Rhodosorus marinus</name>
    <dbReference type="NCBI Taxonomy" id="101924"/>
    <lineage>
        <taxon>Eukaryota</taxon>
        <taxon>Rhodophyta</taxon>
        <taxon>Stylonematophyceae</taxon>
        <taxon>Stylonematales</taxon>
        <taxon>Stylonemataceae</taxon>
        <taxon>Rhodosorus</taxon>
    </lineage>
</organism>
<dbReference type="SUPFAM" id="SSF50729">
    <property type="entry name" value="PH domain-like"/>
    <property type="match status" value="1"/>
</dbReference>
<feature type="region of interest" description="Disordered" evidence="1">
    <location>
        <begin position="76"/>
        <end position="110"/>
    </location>
</feature>
<dbReference type="InterPro" id="IPR000156">
    <property type="entry name" value="Ran_bind_dom"/>
</dbReference>
<protein>
    <recommendedName>
        <fullName evidence="2">RanBD1 domain-containing protein</fullName>
    </recommendedName>
</protein>
<dbReference type="InterPro" id="IPR011993">
    <property type="entry name" value="PH-like_dom_sf"/>
</dbReference>
<reference evidence="3" key="1">
    <citation type="submission" date="2021-01" db="EMBL/GenBank/DDBJ databases">
        <authorList>
            <person name="Corre E."/>
            <person name="Pelletier E."/>
            <person name="Niang G."/>
            <person name="Scheremetjew M."/>
            <person name="Finn R."/>
            <person name="Kale V."/>
            <person name="Holt S."/>
            <person name="Cochrane G."/>
            <person name="Meng A."/>
            <person name="Brown T."/>
            <person name="Cohen L."/>
        </authorList>
    </citation>
    <scope>NUCLEOTIDE SEQUENCE</scope>
    <source>
        <strain evidence="3">CCMP 769</strain>
    </source>
</reference>